<reference evidence="1" key="1">
    <citation type="journal article" date="2023" name="bioRxiv">
        <title>Improved chromosome-level genome assembly for marigold (Tagetes erecta).</title>
        <authorList>
            <person name="Jiang F."/>
            <person name="Yuan L."/>
            <person name="Wang S."/>
            <person name="Wang H."/>
            <person name="Xu D."/>
            <person name="Wang A."/>
            <person name="Fan W."/>
        </authorList>
    </citation>
    <scope>NUCLEOTIDE SEQUENCE</scope>
    <source>
        <strain evidence="1">WSJ</strain>
        <tissue evidence="1">Leaf</tissue>
    </source>
</reference>
<name>A0AAD8JUV0_TARER</name>
<evidence type="ECO:0000313" key="2">
    <source>
        <dbReference type="Proteomes" id="UP001229421"/>
    </source>
</evidence>
<sequence>MSTGEGRKVTFEDIENVKDSIERSVKDQIMRFSDLLEKQDALIKQLYPNEVVAFPSMQPIVYNLPPSGLNNDGLMHLQHSSDYQFNVSLAQNLNAGMVQQGMNDGMHVNNEDGDHLGNNNMNSNPHMSLQRTFTDDLSAFLSLDEINVLDSNSITVDNQGSTMSREMQGEDLSV</sequence>
<dbReference type="EMBL" id="JAUHHV010000010">
    <property type="protein sequence ID" value="KAK1411022.1"/>
    <property type="molecule type" value="Genomic_DNA"/>
</dbReference>
<dbReference type="Proteomes" id="UP001229421">
    <property type="component" value="Unassembled WGS sequence"/>
</dbReference>
<dbReference type="AlphaFoldDB" id="A0AAD8JUV0"/>
<accession>A0AAD8JUV0</accession>
<evidence type="ECO:0000313" key="1">
    <source>
        <dbReference type="EMBL" id="KAK1411022.1"/>
    </source>
</evidence>
<organism evidence="1 2">
    <name type="scientific">Tagetes erecta</name>
    <name type="common">African marigold</name>
    <dbReference type="NCBI Taxonomy" id="13708"/>
    <lineage>
        <taxon>Eukaryota</taxon>
        <taxon>Viridiplantae</taxon>
        <taxon>Streptophyta</taxon>
        <taxon>Embryophyta</taxon>
        <taxon>Tracheophyta</taxon>
        <taxon>Spermatophyta</taxon>
        <taxon>Magnoliopsida</taxon>
        <taxon>eudicotyledons</taxon>
        <taxon>Gunneridae</taxon>
        <taxon>Pentapetalae</taxon>
        <taxon>asterids</taxon>
        <taxon>campanulids</taxon>
        <taxon>Asterales</taxon>
        <taxon>Asteraceae</taxon>
        <taxon>Asteroideae</taxon>
        <taxon>Heliantheae alliance</taxon>
        <taxon>Tageteae</taxon>
        <taxon>Tagetes</taxon>
    </lineage>
</organism>
<gene>
    <name evidence="1" type="ORF">QVD17_37566</name>
</gene>
<keyword evidence="2" id="KW-1185">Reference proteome</keyword>
<proteinExistence type="predicted"/>
<comment type="caution">
    <text evidence="1">The sequence shown here is derived from an EMBL/GenBank/DDBJ whole genome shotgun (WGS) entry which is preliminary data.</text>
</comment>
<protein>
    <submittedName>
        <fullName evidence="1">Uncharacterized protein</fullName>
    </submittedName>
</protein>